<reference evidence="2 3" key="1">
    <citation type="journal article" date="2017" name="BMC Genomics">
        <title>Comparative genomic and phylogenomic analyses of the Bifidobacteriaceae family.</title>
        <authorList>
            <person name="Lugli G.A."/>
            <person name="Milani C."/>
            <person name="Turroni F."/>
            <person name="Duranti S."/>
            <person name="Mancabelli L."/>
            <person name="Mangifesta M."/>
            <person name="Ferrario C."/>
            <person name="Modesto M."/>
            <person name="Mattarelli P."/>
            <person name="Jiri K."/>
            <person name="van Sinderen D."/>
            <person name="Ventura M."/>
        </authorList>
    </citation>
    <scope>NUCLEOTIDE SEQUENCE [LARGE SCALE GENOMIC DNA]</scope>
    <source>
        <strain evidence="2 3">DSM 24762</strain>
    </source>
</reference>
<organism evidence="2 3">
    <name type="scientific">Alloscardovia macacae</name>
    <dbReference type="NCBI Taxonomy" id="1160091"/>
    <lineage>
        <taxon>Bacteria</taxon>
        <taxon>Bacillati</taxon>
        <taxon>Actinomycetota</taxon>
        <taxon>Actinomycetes</taxon>
        <taxon>Bifidobacteriales</taxon>
        <taxon>Bifidobacteriaceae</taxon>
        <taxon>Alloscardovia</taxon>
    </lineage>
</organism>
<dbReference type="Proteomes" id="UP000243657">
    <property type="component" value="Unassembled WGS sequence"/>
</dbReference>
<evidence type="ECO:0000256" key="1">
    <source>
        <dbReference type="ARBA" id="ARBA00006479"/>
    </source>
</evidence>
<dbReference type="InterPro" id="IPR036390">
    <property type="entry name" value="WH_DNA-bd_sf"/>
</dbReference>
<protein>
    <submittedName>
        <fullName evidence="2">NagC/XylR-type transcriptional regulator</fullName>
    </submittedName>
</protein>
<dbReference type="InterPro" id="IPR043129">
    <property type="entry name" value="ATPase_NBD"/>
</dbReference>
<dbReference type="SUPFAM" id="SSF53067">
    <property type="entry name" value="Actin-like ATPase domain"/>
    <property type="match status" value="1"/>
</dbReference>
<dbReference type="InterPro" id="IPR036388">
    <property type="entry name" value="WH-like_DNA-bd_sf"/>
</dbReference>
<dbReference type="EMBL" id="MWWT01000008">
    <property type="protein sequence ID" value="OZG53693.1"/>
    <property type="molecule type" value="Genomic_DNA"/>
</dbReference>
<dbReference type="InterPro" id="IPR000600">
    <property type="entry name" value="ROK"/>
</dbReference>
<dbReference type="PANTHER" id="PTHR18964:SF149">
    <property type="entry name" value="BIFUNCTIONAL UDP-N-ACETYLGLUCOSAMINE 2-EPIMERASE_N-ACETYLMANNOSAMINE KINASE"/>
    <property type="match status" value="1"/>
</dbReference>
<dbReference type="SUPFAM" id="SSF46785">
    <property type="entry name" value="Winged helix' DNA-binding domain"/>
    <property type="match status" value="1"/>
</dbReference>
<dbReference type="Pfam" id="PF00480">
    <property type="entry name" value="ROK"/>
    <property type="match status" value="1"/>
</dbReference>
<evidence type="ECO:0000313" key="2">
    <source>
        <dbReference type="EMBL" id="OZG53693.1"/>
    </source>
</evidence>
<sequence>MTTAKKTTPPGIRAHNVMAVFQLLFPNAQLSRTDLTRRLGLSRMAVGEVAVEMQEHRIVREVGSLQPAGRGKPSPVIAIDTAYWRVISVDLSQEYVITGALVDLCGRIVERAEMPQPRGKKALAVKDVVAFCRRLVALAGSQDDPSEDSHAILGIGITMPGIIDPKGIVVRSVALGWTNVELKKQVEDALGIPTMLSNVTNAALIAERFLGESSENSMLISLRRGVGSSLCLNDQIVRGDTFTTGEIGHIIVDPQGPRCTCGKTGCLEALLAPSRIRQMIDDAPEKRTQILAQAGQVLGRVLSVSIGLLDVHDICVYGPADIVGEAFLGSMREEVHAIIHSEYRQVPELRRCEQGEDLAMRGQAVTVIRQFVPQIRQNIAG</sequence>
<evidence type="ECO:0000313" key="3">
    <source>
        <dbReference type="Proteomes" id="UP000243657"/>
    </source>
</evidence>
<dbReference type="AlphaFoldDB" id="A0A261F3Q9"/>
<dbReference type="Gene3D" id="3.30.420.40">
    <property type="match status" value="2"/>
</dbReference>
<proteinExistence type="inferred from homology"/>
<dbReference type="PANTHER" id="PTHR18964">
    <property type="entry name" value="ROK (REPRESSOR, ORF, KINASE) FAMILY"/>
    <property type="match status" value="1"/>
</dbReference>
<dbReference type="Gene3D" id="1.10.10.10">
    <property type="entry name" value="Winged helix-like DNA-binding domain superfamily/Winged helix DNA-binding domain"/>
    <property type="match status" value="1"/>
</dbReference>
<comment type="caution">
    <text evidence="2">The sequence shown here is derived from an EMBL/GenBank/DDBJ whole genome shotgun (WGS) entry which is preliminary data.</text>
</comment>
<gene>
    <name evidence="2" type="ORF">ALMA_1258</name>
</gene>
<keyword evidence="3" id="KW-1185">Reference proteome</keyword>
<dbReference type="RefSeq" id="WP_244568902.1">
    <property type="nucleotide sequence ID" value="NZ_JBHLWS010000009.1"/>
</dbReference>
<accession>A0A261F3Q9</accession>
<name>A0A261F3Q9_9BIFI</name>
<comment type="similarity">
    <text evidence="1">Belongs to the ROK (NagC/XylR) family.</text>
</comment>